<dbReference type="RefSeq" id="WP_282301919.1">
    <property type="nucleotide sequence ID" value="NZ_CP124616.1"/>
</dbReference>
<evidence type="ECO:0000313" key="2">
    <source>
        <dbReference type="EMBL" id="WGW05292.1"/>
    </source>
</evidence>
<feature type="chain" id="PRO_5046683922" description="DUF1036 domain-containing protein" evidence="1">
    <location>
        <begin position="20"/>
        <end position="184"/>
    </location>
</feature>
<sequence>MIRSFALVSTLLAAAPTWAEPVTYRFVWTGAQGYSMTGAMSFDSAFLTRDMVREGDLSCFHITGFFEGQQIGRWALTMLNEDTSWRLHFVPRESAFVVEGRGIPMAQAWNMNGAGDDCGEGGFGFNLGNLGQDFCRNDEPLFASRIDPFTPFPAVRDDDYVFPAGACNGPAMLSLAPSPSVPPT</sequence>
<keyword evidence="3" id="KW-1185">Reference proteome</keyword>
<dbReference type="Proteomes" id="UP001241605">
    <property type="component" value="Chromosome"/>
</dbReference>
<organism evidence="2 3">
    <name type="scientific">Tropicibacter oceani</name>
    <dbReference type="NCBI Taxonomy" id="3058420"/>
    <lineage>
        <taxon>Bacteria</taxon>
        <taxon>Pseudomonadati</taxon>
        <taxon>Pseudomonadota</taxon>
        <taxon>Alphaproteobacteria</taxon>
        <taxon>Rhodobacterales</taxon>
        <taxon>Roseobacteraceae</taxon>
        <taxon>Tropicibacter</taxon>
    </lineage>
</organism>
<reference evidence="2 3" key="1">
    <citation type="submission" date="2023-05" db="EMBL/GenBank/DDBJ databases">
        <title>YMD87, complete Genome.</title>
        <authorList>
            <person name="Zhang J."/>
            <person name="Xu X."/>
        </authorList>
    </citation>
    <scope>NUCLEOTIDE SEQUENCE [LARGE SCALE GENOMIC DNA]</scope>
    <source>
        <strain evidence="2 3">YMD87</strain>
    </source>
</reference>
<accession>A0ABY8QN98</accession>
<name>A0ABY8QN98_9RHOB</name>
<evidence type="ECO:0000256" key="1">
    <source>
        <dbReference type="SAM" id="SignalP"/>
    </source>
</evidence>
<gene>
    <name evidence="2" type="ORF">QF118_07030</name>
</gene>
<evidence type="ECO:0008006" key="4">
    <source>
        <dbReference type="Google" id="ProtNLM"/>
    </source>
</evidence>
<dbReference type="EMBL" id="CP124616">
    <property type="protein sequence ID" value="WGW05292.1"/>
    <property type="molecule type" value="Genomic_DNA"/>
</dbReference>
<protein>
    <recommendedName>
        <fullName evidence="4">DUF1036 domain-containing protein</fullName>
    </recommendedName>
</protein>
<evidence type="ECO:0000313" key="3">
    <source>
        <dbReference type="Proteomes" id="UP001241605"/>
    </source>
</evidence>
<feature type="signal peptide" evidence="1">
    <location>
        <begin position="1"/>
        <end position="19"/>
    </location>
</feature>
<keyword evidence="1" id="KW-0732">Signal</keyword>
<proteinExistence type="predicted"/>